<reference evidence="3" key="1">
    <citation type="submission" date="2021-04" db="EMBL/GenBank/DDBJ databases">
        <title>Pseudonocardia sp. nov., isolated from sandy soil of mangrove forest.</title>
        <authorList>
            <person name="Zan Z."/>
            <person name="Huang R."/>
            <person name="Liu W."/>
        </authorList>
    </citation>
    <scope>NUCLEOTIDE SEQUENCE</scope>
    <source>
        <strain evidence="3">S2-4</strain>
    </source>
</reference>
<dbReference type="SUPFAM" id="SSF103473">
    <property type="entry name" value="MFS general substrate transporter"/>
    <property type="match status" value="1"/>
</dbReference>
<keyword evidence="4" id="KW-1185">Reference proteome</keyword>
<dbReference type="Gene3D" id="1.20.1250.20">
    <property type="entry name" value="MFS general substrate transporter like domains"/>
    <property type="match status" value="1"/>
</dbReference>
<gene>
    <name evidence="3" type="ORF">KDL28_25560</name>
</gene>
<feature type="transmembrane region" description="Helical" evidence="2">
    <location>
        <begin position="65"/>
        <end position="85"/>
    </location>
</feature>
<keyword evidence="2" id="KW-0472">Membrane</keyword>
<evidence type="ECO:0000256" key="1">
    <source>
        <dbReference type="SAM" id="MobiDB-lite"/>
    </source>
</evidence>
<feature type="transmembrane region" description="Helical" evidence="2">
    <location>
        <begin position="232"/>
        <end position="260"/>
    </location>
</feature>
<protein>
    <recommendedName>
        <fullName evidence="5">MFS transporter</fullName>
    </recommendedName>
</protein>
<keyword evidence="2" id="KW-0812">Transmembrane</keyword>
<dbReference type="InterPro" id="IPR036259">
    <property type="entry name" value="MFS_trans_sf"/>
</dbReference>
<keyword evidence="2" id="KW-1133">Transmembrane helix</keyword>
<accession>A0ABT1A5Z3</accession>
<feature type="transmembrane region" description="Helical" evidence="2">
    <location>
        <begin position="125"/>
        <end position="148"/>
    </location>
</feature>
<dbReference type="EMBL" id="JAGSOV010000054">
    <property type="protein sequence ID" value="MCO1658438.1"/>
    <property type="molecule type" value="Genomic_DNA"/>
</dbReference>
<feature type="transmembrane region" description="Helical" evidence="2">
    <location>
        <begin position="266"/>
        <end position="284"/>
    </location>
</feature>
<evidence type="ECO:0000313" key="4">
    <source>
        <dbReference type="Proteomes" id="UP001165283"/>
    </source>
</evidence>
<sequence length="405" mass="39790">MPRYRFRGPALPPSSDPPTGLRRYGRVLRSPGVPRPAAGAALAALPVGMLGPAVLLLVVTRGDDLAAAGAVVAVLGVGTCTGMVVQGRLIDRFGARTVLLVSAATRVVASVAFVSAAVLRSPTGLLAALALAVGAGEPQVGGALRAAWPLLVEPALRPTAVALSTLLFEVPVLVGPLLLAGVLALWPAEVAVLVAAACAAAGTALFARAAPALPRRPAARAVRPAGPLAVPAVRMTVLVTAVQAFAIGLVQVTGIAAALAAGAPSSAAVVHAALTAGSLLGATACGTRMPAAAPRWHLPVLMAALGVPPAVAAAAPGLPVAVVCAGLFGLVAGPVGLRCFLDLERHTPPGSATTAVTTQIAAGLAATSAGSALAGRLCASGDLRAPLLVAALSCLLAAGLVRWRR</sequence>
<comment type="caution">
    <text evidence="3">The sequence shown here is derived from an EMBL/GenBank/DDBJ whole genome shotgun (WGS) entry which is preliminary data.</text>
</comment>
<feature type="transmembrane region" description="Helical" evidence="2">
    <location>
        <begin position="320"/>
        <end position="341"/>
    </location>
</feature>
<name>A0ABT1A5Z3_9PSEU</name>
<evidence type="ECO:0000256" key="2">
    <source>
        <dbReference type="SAM" id="Phobius"/>
    </source>
</evidence>
<feature type="transmembrane region" description="Helical" evidence="2">
    <location>
        <begin position="37"/>
        <end position="59"/>
    </location>
</feature>
<feature type="transmembrane region" description="Helical" evidence="2">
    <location>
        <begin position="190"/>
        <end position="211"/>
    </location>
</feature>
<feature type="transmembrane region" description="Helical" evidence="2">
    <location>
        <begin position="160"/>
        <end position="184"/>
    </location>
</feature>
<organism evidence="3 4">
    <name type="scientific">Pseudonocardia humida</name>
    <dbReference type="NCBI Taxonomy" id="2800819"/>
    <lineage>
        <taxon>Bacteria</taxon>
        <taxon>Bacillati</taxon>
        <taxon>Actinomycetota</taxon>
        <taxon>Actinomycetes</taxon>
        <taxon>Pseudonocardiales</taxon>
        <taxon>Pseudonocardiaceae</taxon>
        <taxon>Pseudonocardia</taxon>
    </lineage>
</organism>
<feature type="transmembrane region" description="Helical" evidence="2">
    <location>
        <begin position="97"/>
        <end position="119"/>
    </location>
</feature>
<dbReference type="PANTHER" id="PTHR23542">
    <property type="match status" value="1"/>
</dbReference>
<evidence type="ECO:0000313" key="3">
    <source>
        <dbReference type="EMBL" id="MCO1658438.1"/>
    </source>
</evidence>
<dbReference type="PANTHER" id="PTHR23542:SF1">
    <property type="entry name" value="MAJOR FACILITATOR SUPERFAMILY (MFS) PROFILE DOMAIN-CONTAINING PROTEIN"/>
    <property type="match status" value="1"/>
</dbReference>
<dbReference type="RefSeq" id="WP_252442386.1">
    <property type="nucleotide sequence ID" value="NZ_JAGSOV010000054.1"/>
</dbReference>
<proteinExistence type="predicted"/>
<feature type="region of interest" description="Disordered" evidence="1">
    <location>
        <begin position="1"/>
        <end position="21"/>
    </location>
</feature>
<dbReference type="Proteomes" id="UP001165283">
    <property type="component" value="Unassembled WGS sequence"/>
</dbReference>
<evidence type="ECO:0008006" key="5">
    <source>
        <dbReference type="Google" id="ProtNLM"/>
    </source>
</evidence>